<name>A0A9D2AH16_9BACT</name>
<reference evidence="1" key="2">
    <citation type="submission" date="2021-04" db="EMBL/GenBank/DDBJ databases">
        <authorList>
            <person name="Gilroy R."/>
        </authorList>
    </citation>
    <scope>NUCLEOTIDE SEQUENCE</scope>
    <source>
        <strain evidence="1">14975</strain>
    </source>
</reference>
<evidence type="ECO:0000313" key="2">
    <source>
        <dbReference type="Proteomes" id="UP000823964"/>
    </source>
</evidence>
<proteinExistence type="predicted"/>
<dbReference type="Proteomes" id="UP000823964">
    <property type="component" value="Unassembled WGS sequence"/>
</dbReference>
<accession>A0A9D2AH16</accession>
<feature type="non-terminal residue" evidence="1">
    <location>
        <position position="137"/>
    </location>
</feature>
<gene>
    <name evidence="1" type="ORF">H9862_05275</name>
</gene>
<organism evidence="1 2">
    <name type="scientific">Candidatus Akkermansia intestinigallinarum</name>
    <dbReference type="NCBI Taxonomy" id="2838431"/>
    <lineage>
        <taxon>Bacteria</taxon>
        <taxon>Pseudomonadati</taxon>
        <taxon>Verrucomicrobiota</taxon>
        <taxon>Verrucomicrobiia</taxon>
        <taxon>Verrucomicrobiales</taxon>
        <taxon>Akkermansiaceae</taxon>
        <taxon>Akkermansia</taxon>
    </lineage>
</organism>
<dbReference type="AlphaFoldDB" id="A0A9D2AH16"/>
<evidence type="ECO:0000313" key="1">
    <source>
        <dbReference type="EMBL" id="HIX19999.1"/>
    </source>
</evidence>
<reference evidence="1" key="1">
    <citation type="journal article" date="2021" name="PeerJ">
        <title>Extensive microbial diversity within the chicken gut microbiome revealed by metagenomics and culture.</title>
        <authorList>
            <person name="Gilroy R."/>
            <person name="Ravi A."/>
            <person name="Getino M."/>
            <person name="Pursley I."/>
            <person name="Horton D.L."/>
            <person name="Alikhan N.F."/>
            <person name="Baker D."/>
            <person name="Gharbi K."/>
            <person name="Hall N."/>
            <person name="Watson M."/>
            <person name="Adriaenssens E.M."/>
            <person name="Foster-Nyarko E."/>
            <person name="Jarju S."/>
            <person name="Secka A."/>
            <person name="Antonio M."/>
            <person name="Oren A."/>
            <person name="Chaudhuri R.R."/>
            <person name="La Ragione R."/>
            <person name="Hildebrand F."/>
            <person name="Pallen M.J."/>
        </authorList>
    </citation>
    <scope>NUCLEOTIDE SEQUENCE</scope>
    <source>
        <strain evidence="1">14975</strain>
    </source>
</reference>
<dbReference type="EMBL" id="DXFQ01000091">
    <property type="protein sequence ID" value="HIX19999.1"/>
    <property type="molecule type" value="Genomic_DNA"/>
</dbReference>
<sequence length="137" mass="15348">MATPTQPDPLELLLREASDPTLPADFESKLMQRLHRLQDRSHPDDAALDELLLHASDPEPPPRLLRSVLDARFLSKRPALPYRRRRVGLFLHKYAASFLRKCAGAACLFIGTTLVCMMHERMEDSAPLADVMAGAFA</sequence>
<comment type="caution">
    <text evidence="1">The sequence shown here is derived from an EMBL/GenBank/DDBJ whole genome shotgun (WGS) entry which is preliminary data.</text>
</comment>
<protein>
    <submittedName>
        <fullName evidence="1">Uncharacterized protein</fullName>
    </submittedName>
</protein>